<dbReference type="EMBL" id="CAXAMN010027604">
    <property type="protein sequence ID" value="CAK9111811.1"/>
    <property type="molecule type" value="Genomic_DNA"/>
</dbReference>
<sequence>MRCRPGALVVIALDCRSFSKMCRNTHGRDWLHPYGNRGYDFVSCGNILASRVALLLILASCRALVWFLEQPSGSALPDLPCVQYVWSQIQVITTTFYMGMFGGATPKLHRIWSNTERLANAVAQRAGYMSREQQNQCMGKTVRKYTDSKGVKRCVGLKKELKQSQRPDPFIFRCFSVLACFFFVAP</sequence>
<protein>
    <submittedName>
        <fullName evidence="1">Uncharacterized protein</fullName>
    </submittedName>
</protein>
<reference evidence="1 2" key="1">
    <citation type="submission" date="2024-02" db="EMBL/GenBank/DDBJ databases">
        <authorList>
            <person name="Chen Y."/>
            <person name="Shah S."/>
            <person name="Dougan E. K."/>
            <person name="Thang M."/>
            <person name="Chan C."/>
        </authorList>
    </citation>
    <scope>NUCLEOTIDE SEQUENCE [LARGE SCALE GENOMIC DNA]</scope>
</reference>
<evidence type="ECO:0000313" key="2">
    <source>
        <dbReference type="Proteomes" id="UP001642484"/>
    </source>
</evidence>
<gene>
    <name evidence="1" type="ORF">CCMP2556_LOCUS51865</name>
</gene>
<keyword evidence="2" id="KW-1185">Reference proteome</keyword>
<proteinExistence type="predicted"/>
<comment type="caution">
    <text evidence="1">The sequence shown here is derived from an EMBL/GenBank/DDBJ whole genome shotgun (WGS) entry which is preliminary data.</text>
</comment>
<name>A0ABP0SHR0_9DINO</name>
<accession>A0ABP0SHR0</accession>
<evidence type="ECO:0000313" key="1">
    <source>
        <dbReference type="EMBL" id="CAK9111811.1"/>
    </source>
</evidence>
<dbReference type="Proteomes" id="UP001642484">
    <property type="component" value="Unassembled WGS sequence"/>
</dbReference>
<organism evidence="1 2">
    <name type="scientific">Durusdinium trenchii</name>
    <dbReference type="NCBI Taxonomy" id="1381693"/>
    <lineage>
        <taxon>Eukaryota</taxon>
        <taxon>Sar</taxon>
        <taxon>Alveolata</taxon>
        <taxon>Dinophyceae</taxon>
        <taxon>Suessiales</taxon>
        <taxon>Symbiodiniaceae</taxon>
        <taxon>Durusdinium</taxon>
    </lineage>
</organism>